<dbReference type="EMBL" id="JAPNKE010000002">
    <property type="protein sequence ID" value="MCY1012572.1"/>
    <property type="molecule type" value="Genomic_DNA"/>
</dbReference>
<dbReference type="AlphaFoldDB" id="A0A9X3EYB5"/>
<evidence type="ECO:0000313" key="2">
    <source>
        <dbReference type="EMBL" id="MCY1012572.1"/>
    </source>
</evidence>
<sequence length="204" mass="19788">MSKSICGSTVTAASPVSSGTTSGAVVSALLPTVNNFSSGFGTSEVHISAALSTVTVASNSESAGSGAAGRHTIARSDSTATTVPGTSGPPPIGVTTTLVAASIDAAEKYVDDPSAYTGRHTSAPSIGMASTVTSSRSARHSSALGSHACAALGVSTAASATSPRQLAGIHLSVRDMRPSIARSGAARPAANSSPGLVLAPASPR</sequence>
<feature type="compositionally biased region" description="Low complexity" evidence="1">
    <location>
        <begin position="7"/>
        <end position="20"/>
    </location>
</feature>
<feature type="compositionally biased region" description="Low complexity" evidence="1">
    <location>
        <begin position="60"/>
        <end position="69"/>
    </location>
</feature>
<dbReference type="RefSeq" id="WP_267776033.1">
    <property type="nucleotide sequence ID" value="NZ_JAPNKE010000002.1"/>
</dbReference>
<feature type="region of interest" description="Disordered" evidence="1">
    <location>
        <begin position="113"/>
        <end position="139"/>
    </location>
</feature>
<accession>A0A9X3EYB5</accession>
<proteinExistence type="predicted"/>
<feature type="region of interest" description="Disordered" evidence="1">
    <location>
        <begin position="180"/>
        <end position="204"/>
    </location>
</feature>
<feature type="compositionally biased region" description="Polar residues" evidence="1">
    <location>
        <begin position="119"/>
        <end position="136"/>
    </location>
</feature>
<dbReference type="Proteomes" id="UP001150924">
    <property type="component" value="Unassembled WGS sequence"/>
</dbReference>
<evidence type="ECO:0000313" key="3">
    <source>
        <dbReference type="Proteomes" id="UP001150924"/>
    </source>
</evidence>
<feature type="region of interest" description="Disordered" evidence="1">
    <location>
        <begin position="1"/>
        <end position="20"/>
    </location>
</feature>
<gene>
    <name evidence="2" type="ORF">OV079_44990</name>
</gene>
<name>A0A9X3EYB5_9BACT</name>
<comment type="caution">
    <text evidence="2">The sequence shown here is derived from an EMBL/GenBank/DDBJ whole genome shotgun (WGS) entry which is preliminary data.</text>
</comment>
<feature type="compositionally biased region" description="Polar residues" evidence="1">
    <location>
        <begin position="75"/>
        <end position="85"/>
    </location>
</feature>
<feature type="region of interest" description="Disordered" evidence="1">
    <location>
        <begin position="60"/>
        <end position="93"/>
    </location>
</feature>
<protein>
    <submittedName>
        <fullName evidence="2">Uncharacterized protein</fullName>
    </submittedName>
</protein>
<organism evidence="2 3">
    <name type="scientific">Nannocystis pusilla</name>
    <dbReference type="NCBI Taxonomy" id="889268"/>
    <lineage>
        <taxon>Bacteria</taxon>
        <taxon>Pseudomonadati</taxon>
        <taxon>Myxococcota</taxon>
        <taxon>Polyangia</taxon>
        <taxon>Nannocystales</taxon>
        <taxon>Nannocystaceae</taxon>
        <taxon>Nannocystis</taxon>
    </lineage>
</organism>
<keyword evidence="3" id="KW-1185">Reference proteome</keyword>
<reference evidence="2" key="1">
    <citation type="submission" date="2022-11" db="EMBL/GenBank/DDBJ databases">
        <title>Minimal conservation of predation-associated metabolite biosynthetic gene clusters underscores biosynthetic potential of Myxococcota including descriptions for ten novel species: Archangium lansinium sp. nov., Myxococcus landrumus sp. nov., Nannocystis bai.</title>
        <authorList>
            <person name="Ahearne A."/>
            <person name="Stevens C."/>
            <person name="Phillips K."/>
        </authorList>
    </citation>
    <scope>NUCLEOTIDE SEQUENCE</scope>
    <source>
        <strain evidence="2">Na p29</strain>
    </source>
</reference>
<evidence type="ECO:0000256" key="1">
    <source>
        <dbReference type="SAM" id="MobiDB-lite"/>
    </source>
</evidence>